<feature type="transmembrane region" description="Helical" evidence="7">
    <location>
        <begin position="200"/>
        <end position="226"/>
    </location>
</feature>
<feature type="transmembrane region" description="Helical" evidence="7">
    <location>
        <begin position="568"/>
        <end position="595"/>
    </location>
</feature>
<gene>
    <name evidence="8" type="ORF">EGR_05027</name>
</gene>
<comment type="caution">
    <text evidence="8">The sequence shown here is derived from an EMBL/GenBank/DDBJ whole genome shotgun (WGS) entry which is preliminary data.</text>
</comment>
<keyword evidence="7" id="KW-0472">Membrane</keyword>
<dbReference type="EMBL" id="APAU02000034">
    <property type="protein sequence ID" value="EUB60174.1"/>
    <property type="molecule type" value="Genomic_DNA"/>
</dbReference>
<proteinExistence type="predicted"/>
<feature type="compositionally biased region" description="Polar residues" evidence="6">
    <location>
        <begin position="90"/>
        <end position="101"/>
    </location>
</feature>
<accession>W6V2K9</accession>
<keyword evidence="5" id="KW-0807">Transducer</keyword>
<reference evidence="8 9" key="1">
    <citation type="journal article" date="2013" name="Nat. Genet.">
        <title>The genome of the hydatid tapeworm Echinococcus granulosus.</title>
        <authorList>
            <person name="Zheng H."/>
            <person name="Zhang W."/>
            <person name="Zhang L."/>
            <person name="Zhang Z."/>
            <person name="Li J."/>
            <person name="Lu G."/>
            <person name="Zhu Y."/>
            <person name="Wang Y."/>
            <person name="Huang Y."/>
            <person name="Liu J."/>
            <person name="Kang H."/>
            <person name="Chen J."/>
            <person name="Wang L."/>
            <person name="Chen A."/>
            <person name="Yu S."/>
            <person name="Gao Z."/>
            <person name="Jin L."/>
            <person name="Gu W."/>
            <person name="Wang Z."/>
            <person name="Zhao L."/>
            <person name="Shi B."/>
            <person name="Wen H."/>
            <person name="Lin R."/>
            <person name="Jones M.K."/>
            <person name="Brejova B."/>
            <person name="Vinar T."/>
            <person name="Zhao G."/>
            <person name="McManus D.P."/>
            <person name="Chen Z."/>
            <person name="Zhou Y."/>
            <person name="Wang S."/>
        </authorList>
    </citation>
    <scope>NUCLEOTIDE SEQUENCE [LARGE SCALE GENOMIC DNA]</scope>
</reference>
<dbReference type="InterPro" id="IPR050569">
    <property type="entry name" value="TAAR"/>
</dbReference>
<dbReference type="OMA" id="LWIAVNR"/>
<evidence type="ECO:0000256" key="2">
    <source>
        <dbReference type="ARBA" id="ARBA00022475"/>
    </source>
</evidence>
<sequence>MVACTPIGAPVHQYPVAVSTWGPRHQCYPHNADMLLSEISIAILIACLGIATNAGILIFSRMLGVGPRNKKYSIGGYSTDETNSDHRSNRTGSLDSSAQRRVSETTSRLLASKKPMMLVPNTDISLLRLSSLLSINRLEQDTNMTQRCSKPSGKMTWRSQSRRHRVYLQGLLILASSNLLTALLLLISAAYSIYKTNVGIAGIVTTSALLDTFQAVEVGAILWIAVNRAHAIHSTSRHSSRKTTPNECGRPLAHPFRVATEKQTSSCLGCCCCFCYCSRRVQNVVTAVDLESAANAVNQPPSKCLFAIRFQRVSRLCLCFLPLIVMLVAFCSSIWCWIYEDHSDVEEGESELFYHTLSTSIGVFVGLFVMPTSFLLSTNCLIYRKVAKRHKRFLLRQTSNSSKTTFLIDEEAASSPSLTKTDSSRPQLLTQSSIPTFTITGSSDQNLNRPLDVRLNQLWDVPETSHEHLPVAHENTSADYLSFLTVKSSTTALTRTTSSIDCSTSAACSTDGPKRKLTCPEIEPNQGRRKSMTELYQPVILMAQKTRNDNVTDSVFVRQLQRQHKRTVVVLASILIAFVVCHGPRAIWLCARWFIADVNGQLLLLVTLWSRVCIFIDPVLYGFWGNRAYRRCLRNISYHLVPPYCPQHQCTPITPSGRIQDSASLVKSGIQQQGG</sequence>
<evidence type="ECO:0000256" key="1">
    <source>
        <dbReference type="ARBA" id="ARBA00004651"/>
    </source>
</evidence>
<evidence type="ECO:0000256" key="5">
    <source>
        <dbReference type="ARBA" id="ARBA00023224"/>
    </source>
</evidence>
<dbReference type="PANTHER" id="PTHR24249:SF372">
    <property type="entry name" value="G-PROTEIN COUPLED RECEPTORS FAMILY 1 PROFILE DOMAIN-CONTAINING PROTEIN"/>
    <property type="match status" value="1"/>
</dbReference>
<dbReference type="AlphaFoldDB" id="W6V2K9"/>
<dbReference type="STRING" id="6210.W6V2K9"/>
<dbReference type="KEGG" id="egl:EGR_05027"/>
<feature type="transmembrane region" description="Helical" evidence="7">
    <location>
        <begin position="601"/>
        <end position="624"/>
    </location>
</feature>
<evidence type="ECO:0000313" key="9">
    <source>
        <dbReference type="Proteomes" id="UP000019149"/>
    </source>
</evidence>
<name>W6V2K9_ECHGR</name>
<feature type="transmembrane region" description="Helical" evidence="7">
    <location>
        <begin position="166"/>
        <end position="194"/>
    </location>
</feature>
<keyword evidence="2" id="KW-1003">Cell membrane</keyword>
<dbReference type="Proteomes" id="UP000019149">
    <property type="component" value="Unassembled WGS sequence"/>
</dbReference>
<protein>
    <recommendedName>
        <fullName evidence="10">G-protein coupled receptors family 1 profile domain-containing protein</fullName>
    </recommendedName>
</protein>
<feature type="transmembrane region" description="Helical" evidence="7">
    <location>
        <begin position="39"/>
        <end position="60"/>
    </location>
</feature>
<evidence type="ECO:0000256" key="7">
    <source>
        <dbReference type="SAM" id="Phobius"/>
    </source>
</evidence>
<feature type="region of interest" description="Disordered" evidence="6">
    <location>
        <begin position="76"/>
        <end position="101"/>
    </location>
</feature>
<keyword evidence="4" id="KW-0675">Receptor</keyword>
<organism evidence="8 9">
    <name type="scientific">Echinococcus granulosus</name>
    <name type="common">Hydatid tapeworm</name>
    <dbReference type="NCBI Taxonomy" id="6210"/>
    <lineage>
        <taxon>Eukaryota</taxon>
        <taxon>Metazoa</taxon>
        <taxon>Spiralia</taxon>
        <taxon>Lophotrochozoa</taxon>
        <taxon>Platyhelminthes</taxon>
        <taxon>Cestoda</taxon>
        <taxon>Eucestoda</taxon>
        <taxon>Cyclophyllidea</taxon>
        <taxon>Taeniidae</taxon>
        <taxon>Echinococcus</taxon>
        <taxon>Echinococcus granulosus group</taxon>
    </lineage>
</organism>
<keyword evidence="7" id="KW-0812">Transmembrane</keyword>
<comment type="subcellular location">
    <subcellularLocation>
        <location evidence="1">Cell membrane</location>
        <topology evidence="1">Multi-pass membrane protein</topology>
    </subcellularLocation>
</comment>
<feature type="transmembrane region" description="Helical" evidence="7">
    <location>
        <begin position="316"/>
        <end position="340"/>
    </location>
</feature>
<keyword evidence="7" id="KW-1133">Transmembrane helix</keyword>
<dbReference type="OrthoDB" id="6252782at2759"/>
<evidence type="ECO:0008006" key="10">
    <source>
        <dbReference type="Google" id="ProtNLM"/>
    </source>
</evidence>
<dbReference type="RefSeq" id="XP_024351370.1">
    <property type="nucleotide sequence ID" value="XM_024494276.1"/>
</dbReference>
<dbReference type="GeneID" id="36340742"/>
<dbReference type="PANTHER" id="PTHR24249">
    <property type="entry name" value="HISTAMINE RECEPTOR-RELATED G-PROTEIN COUPLED RECEPTOR"/>
    <property type="match status" value="1"/>
</dbReference>
<evidence type="ECO:0000256" key="3">
    <source>
        <dbReference type="ARBA" id="ARBA00023040"/>
    </source>
</evidence>
<evidence type="ECO:0000256" key="6">
    <source>
        <dbReference type="SAM" id="MobiDB-lite"/>
    </source>
</evidence>
<dbReference type="CTD" id="36340742"/>
<evidence type="ECO:0000256" key="4">
    <source>
        <dbReference type="ARBA" id="ARBA00023170"/>
    </source>
</evidence>
<keyword evidence="9" id="KW-1185">Reference proteome</keyword>
<feature type="transmembrane region" description="Helical" evidence="7">
    <location>
        <begin position="360"/>
        <end position="383"/>
    </location>
</feature>
<dbReference type="GO" id="GO:0005886">
    <property type="term" value="C:plasma membrane"/>
    <property type="evidence" value="ECO:0007669"/>
    <property type="project" value="UniProtKB-SubCell"/>
</dbReference>
<dbReference type="GO" id="GO:0004930">
    <property type="term" value="F:G protein-coupled receptor activity"/>
    <property type="evidence" value="ECO:0007669"/>
    <property type="project" value="UniProtKB-KW"/>
</dbReference>
<dbReference type="SUPFAM" id="SSF81321">
    <property type="entry name" value="Family A G protein-coupled receptor-like"/>
    <property type="match status" value="1"/>
</dbReference>
<evidence type="ECO:0000313" key="8">
    <source>
        <dbReference type="EMBL" id="EUB60174.1"/>
    </source>
</evidence>
<keyword evidence="3" id="KW-0297">G-protein coupled receptor</keyword>
<dbReference type="Gene3D" id="1.20.1070.10">
    <property type="entry name" value="Rhodopsin 7-helix transmembrane proteins"/>
    <property type="match status" value="2"/>
</dbReference>